<dbReference type="Pfam" id="PF01184">
    <property type="entry name" value="Gpr1_Fun34_YaaH"/>
    <property type="match status" value="1"/>
</dbReference>
<sequence>MARDTKDIEEGIVTHNDAYVNGNDHYSGDGTKGAALQRMITAGTLPPDVFERLYLQPQNTVAGDLRSRFGNPTAVGVMGFTVGITPLSIALMGWRGAGGSAVATTGPTLFFGGMLLILAGVGEWILGNNFPFIVFMGYGAHFLSFGTTFIPYYNAVTAYSENGLHASQFYASFGFYPVAMCLLSFVFLIGALRTNLIFFLVFVVATLGFAFASAGFFSLALANNAYGETMIVATGACFFVAGILGWYLFAALIIEIQEIPIPSLPLFDLSTKVKAKSLVRAAKEAKRS</sequence>
<feature type="transmembrane region" description="Helical" evidence="6">
    <location>
        <begin position="106"/>
        <end position="126"/>
    </location>
</feature>
<dbReference type="EMBL" id="JAVRRL010000026">
    <property type="protein sequence ID" value="KAK5113097.1"/>
    <property type="molecule type" value="Genomic_DNA"/>
</dbReference>
<feature type="transmembrane region" description="Helical" evidence="6">
    <location>
        <begin position="133"/>
        <end position="153"/>
    </location>
</feature>
<dbReference type="GO" id="GO:0015123">
    <property type="term" value="F:acetate transmembrane transporter activity"/>
    <property type="evidence" value="ECO:0007669"/>
    <property type="project" value="TreeGrafter"/>
</dbReference>
<comment type="similarity">
    <text evidence="2">Belongs to the acetate uptake transporter (AceTr) (TC 2.A.96) family.</text>
</comment>
<gene>
    <name evidence="7" type="ORF">LTR62_003676</name>
</gene>
<dbReference type="InterPro" id="IPR000791">
    <property type="entry name" value="Gpr1/Fun34/SatP-like"/>
</dbReference>
<dbReference type="PANTHER" id="PTHR31123">
    <property type="entry name" value="ACCUMULATION OF DYADS PROTEIN 2-RELATED"/>
    <property type="match status" value="1"/>
</dbReference>
<evidence type="ECO:0000256" key="1">
    <source>
        <dbReference type="ARBA" id="ARBA00004141"/>
    </source>
</evidence>
<comment type="subcellular location">
    <subcellularLocation>
        <location evidence="1">Membrane</location>
        <topology evidence="1">Multi-pass membrane protein</topology>
    </subcellularLocation>
</comment>
<name>A0AAN7TRL5_9PEZI</name>
<keyword evidence="4 6" id="KW-1133">Transmembrane helix</keyword>
<evidence type="ECO:0000256" key="5">
    <source>
        <dbReference type="ARBA" id="ARBA00023136"/>
    </source>
</evidence>
<keyword evidence="5 6" id="KW-0472">Membrane</keyword>
<evidence type="ECO:0008006" key="9">
    <source>
        <dbReference type="Google" id="ProtNLM"/>
    </source>
</evidence>
<accession>A0AAN7TRL5</accession>
<evidence type="ECO:0000256" key="3">
    <source>
        <dbReference type="ARBA" id="ARBA00022692"/>
    </source>
</evidence>
<protein>
    <recommendedName>
        <fullName evidence="9">Protein alcS</fullName>
    </recommendedName>
</protein>
<dbReference type="InterPro" id="IPR051633">
    <property type="entry name" value="AceTr"/>
</dbReference>
<evidence type="ECO:0000313" key="7">
    <source>
        <dbReference type="EMBL" id="KAK5113097.1"/>
    </source>
</evidence>
<dbReference type="Proteomes" id="UP001310890">
    <property type="component" value="Unassembled WGS sequence"/>
</dbReference>
<evidence type="ECO:0000313" key="8">
    <source>
        <dbReference type="Proteomes" id="UP001310890"/>
    </source>
</evidence>
<dbReference type="AlphaFoldDB" id="A0AAN7TRL5"/>
<feature type="transmembrane region" description="Helical" evidence="6">
    <location>
        <begin position="173"/>
        <end position="192"/>
    </location>
</feature>
<evidence type="ECO:0000256" key="6">
    <source>
        <dbReference type="SAM" id="Phobius"/>
    </source>
</evidence>
<dbReference type="GO" id="GO:0005886">
    <property type="term" value="C:plasma membrane"/>
    <property type="evidence" value="ECO:0007669"/>
    <property type="project" value="TreeGrafter"/>
</dbReference>
<proteinExistence type="inferred from homology"/>
<evidence type="ECO:0000256" key="4">
    <source>
        <dbReference type="ARBA" id="ARBA00022989"/>
    </source>
</evidence>
<feature type="transmembrane region" description="Helical" evidence="6">
    <location>
        <begin position="231"/>
        <end position="254"/>
    </location>
</feature>
<dbReference type="PANTHER" id="PTHR31123:SF4">
    <property type="entry name" value="PROTEIN ALCS"/>
    <property type="match status" value="1"/>
</dbReference>
<evidence type="ECO:0000256" key="2">
    <source>
        <dbReference type="ARBA" id="ARBA00005587"/>
    </source>
</evidence>
<feature type="transmembrane region" description="Helical" evidence="6">
    <location>
        <begin position="197"/>
        <end position="219"/>
    </location>
</feature>
<organism evidence="7 8">
    <name type="scientific">Meristemomyces frigidus</name>
    <dbReference type="NCBI Taxonomy" id="1508187"/>
    <lineage>
        <taxon>Eukaryota</taxon>
        <taxon>Fungi</taxon>
        <taxon>Dikarya</taxon>
        <taxon>Ascomycota</taxon>
        <taxon>Pezizomycotina</taxon>
        <taxon>Dothideomycetes</taxon>
        <taxon>Dothideomycetidae</taxon>
        <taxon>Mycosphaerellales</taxon>
        <taxon>Teratosphaeriaceae</taxon>
        <taxon>Meristemomyces</taxon>
    </lineage>
</organism>
<keyword evidence="3 6" id="KW-0812">Transmembrane</keyword>
<feature type="transmembrane region" description="Helical" evidence="6">
    <location>
        <begin position="74"/>
        <end position="94"/>
    </location>
</feature>
<reference evidence="7" key="1">
    <citation type="submission" date="2023-08" db="EMBL/GenBank/DDBJ databases">
        <title>Black Yeasts Isolated from many extreme environments.</title>
        <authorList>
            <person name="Coleine C."/>
            <person name="Stajich J.E."/>
            <person name="Selbmann L."/>
        </authorList>
    </citation>
    <scope>NUCLEOTIDE SEQUENCE</scope>
    <source>
        <strain evidence="7">CCFEE 5401</strain>
    </source>
</reference>
<comment type="caution">
    <text evidence="7">The sequence shown here is derived from an EMBL/GenBank/DDBJ whole genome shotgun (WGS) entry which is preliminary data.</text>
</comment>